<accession>W5SX01</accession>
<dbReference type="HOGENOM" id="CLU_2680367_0_0_12"/>
<evidence type="ECO:0000313" key="1">
    <source>
        <dbReference type="EMBL" id="AHH11233.1"/>
    </source>
</evidence>
<sequence length="74" mass="8639">MLINMSYKYKTINTHFIEAIKCVSTKIQSSKDYIVNEAQTKQILINPFLYAMGQDQEKGFSEQEFEINKIKSVK</sequence>
<protein>
    <submittedName>
        <fullName evidence="1">Putative cytosolic protein</fullName>
    </submittedName>
</protein>
<gene>
    <name evidence="1" type="ORF">BCO_0900063</name>
</gene>
<dbReference type="EMBL" id="CP005747">
    <property type="protein sequence ID" value="AHH11233.1"/>
    <property type="molecule type" value="Genomic_DNA"/>
</dbReference>
<dbReference type="AlphaFoldDB" id="W5SX01"/>
<name>W5SX01_9SPIR</name>
<reference evidence="1" key="1">
    <citation type="submission" date="2013-04" db="EMBL/GenBank/DDBJ databases">
        <title>Comparative Genomics of Relapsing Fever Spirochetes.</title>
        <authorList>
            <person name="Schwan T.G."/>
            <person name="Raffel S.J."/>
            <person name="Porcella S.F."/>
            <person name="Martens C.A."/>
            <person name="Bruno D.P."/>
            <person name="Ricklefs S.M."/>
            <person name="Barbian K.B."/>
        </authorList>
    </citation>
    <scope>NUCLEOTIDE SEQUENCE</scope>
    <source>
        <strain evidence="1">Co53</strain>
        <plasmid evidence="1">unnamed</plasmid>
    </source>
</reference>
<dbReference type="RefSeq" id="WP_025408568.1">
    <property type="nucleotide sequence ID" value="NZ_CP005747.1"/>
</dbReference>
<geneLocation type="plasmid" evidence="1">
    <name>unnamed</name>
</geneLocation>
<organism evidence="1">
    <name type="scientific">Borrelia coriaceae ATCC 43381</name>
    <dbReference type="NCBI Taxonomy" id="1408429"/>
    <lineage>
        <taxon>Bacteria</taxon>
        <taxon>Pseudomonadati</taxon>
        <taxon>Spirochaetota</taxon>
        <taxon>Spirochaetia</taxon>
        <taxon>Spirochaetales</taxon>
        <taxon>Borreliaceae</taxon>
        <taxon>Borrelia</taxon>
    </lineage>
</organism>
<keyword evidence="1" id="KW-0614">Plasmid</keyword>
<proteinExistence type="predicted"/>